<comment type="caution">
    <text evidence="3">The sequence shown here is derived from an EMBL/GenBank/DDBJ whole genome shotgun (WGS) entry which is preliminary data.</text>
</comment>
<dbReference type="AlphaFoldDB" id="A0A7W9NLY8"/>
<reference evidence="3 4" key="1">
    <citation type="submission" date="2020-08" db="EMBL/GenBank/DDBJ databases">
        <title>Sequencing the genomes of 1000 actinobacteria strains.</title>
        <authorList>
            <person name="Klenk H.-P."/>
        </authorList>
    </citation>
    <scope>NUCLEOTIDE SEQUENCE [LARGE SCALE GENOMIC DNA]</scope>
    <source>
        <strain evidence="3 4">DSM 43851</strain>
    </source>
</reference>
<gene>
    <name evidence="3" type="ORF">BJ998_009376</name>
</gene>
<dbReference type="Proteomes" id="UP000585638">
    <property type="component" value="Unassembled WGS sequence"/>
</dbReference>
<dbReference type="GO" id="GO:0003677">
    <property type="term" value="F:DNA binding"/>
    <property type="evidence" value="ECO:0007669"/>
    <property type="project" value="UniProtKB-KW"/>
</dbReference>
<dbReference type="EMBL" id="JACHIR010000005">
    <property type="protein sequence ID" value="MBB5898117.1"/>
    <property type="molecule type" value="Genomic_DNA"/>
</dbReference>
<dbReference type="PROSITE" id="PS50043">
    <property type="entry name" value="HTH_LUXR_2"/>
    <property type="match status" value="1"/>
</dbReference>
<dbReference type="Gene3D" id="3.40.50.2300">
    <property type="match status" value="1"/>
</dbReference>
<sequence>MNVVRILGSDPLFAFGLTELLRTVHEFEVVPGPDDERWAGPADAKPADVVVVSVRGLPDPVDISAVAPVSSVLVVSRSTDPADAQHWFAAGALGYVHSSASLATILNAVRCVAAGRRFPEGDGAQIPCPDTADVLSNRERQVLAQISQGRTHYQVARALGISQHTVDTYVKRARKKLQLGNKAELTRAAMAGQLTPLTLAG</sequence>
<dbReference type="SUPFAM" id="SSF52172">
    <property type="entry name" value="CheY-like"/>
    <property type="match status" value="1"/>
</dbReference>
<evidence type="ECO:0000259" key="2">
    <source>
        <dbReference type="PROSITE" id="PS50043"/>
    </source>
</evidence>
<dbReference type="RefSeq" id="WP_184870577.1">
    <property type="nucleotide sequence ID" value="NZ_BAAAWY010000056.1"/>
</dbReference>
<keyword evidence="4" id="KW-1185">Reference proteome</keyword>
<dbReference type="InterPro" id="IPR000792">
    <property type="entry name" value="Tscrpt_reg_LuxR_C"/>
</dbReference>
<dbReference type="GO" id="GO:0006355">
    <property type="term" value="P:regulation of DNA-templated transcription"/>
    <property type="evidence" value="ECO:0007669"/>
    <property type="project" value="InterPro"/>
</dbReference>
<dbReference type="InterPro" id="IPR016032">
    <property type="entry name" value="Sig_transdc_resp-reg_C-effctor"/>
</dbReference>
<protein>
    <submittedName>
        <fullName evidence="3">DNA-binding NarL/FixJ family response regulator</fullName>
    </submittedName>
</protein>
<dbReference type="PRINTS" id="PR00038">
    <property type="entry name" value="HTHLUXR"/>
</dbReference>
<evidence type="ECO:0000256" key="1">
    <source>
        <dbReference type="ARBA" id="ARBA00023125"/>
    </source>
</evidence>
<evidence type="ECO:0000313" key="3">
    <source>
        <dbReference type="EMBL" id="MBB5898117.1"/>
    </source>
</evidence>
<dbReference type="InterPro" id="IPR011006">
    <property type="entry name" value="CheY-like_superfamily"/>
</dbReference>
<organism evidence="3 4">
    <name type="scientific">Kutzneria kofuensis</name>
    <dbReference type="NCBI Taxonomy" id="103725"/>
    <lineage>
        <taxon>Bacteria</taxon>
        <taxon>Bacillati</taxon>
        <taxon>Actinomycetota</taxon>
        <taxon>Actinomycetes</taxon>
        <taxon>Pseudonocardiales</taxon>
        <taxon>Pseudonocardiaceae</taxon>
        <taxon>Kutzneria</taxon>
    </lineage>
</organism>
<proteinExistence type="predicted"/>
<dbReference type="SMART" id="SM00421">
    <property type="entry name" value="HTH_LUXR"/>
    <property type="match status" value="1"/>
</dbReference>
<dbReference type="SUPFAM" id="SSF46894">
    <property type="entry name" value="C-terminal effector domain of the bipartite response regulators"/>
    <property type="match status" value="1"/>
</dbReference>
<evidence type="ECO:0000313" key="4">
    <source>
        <dbReference type="Proteomes" id="UP000585638"/>
    </source>
</evidence>
<accession>A0A7W9NLY8</accession>
<dbReference type="InterPro" id="IPR039420">
    <property type="entry name" value="WalR-like"/>
</dbReference>
<dbReference type="Pfam" id="PF00196">
    <property type="entry name" value="GerE"/>
    <property type="match status" value="1"/>
</dbReference>
<feature type="domain" description="HTH luxR-type" evidence="2">
    <location>
        <begin position="128"/>
        <end position="193"/>
    </location>
</feature>
<name>A0A7W9NLY8_9PSEU</name>
<dbReference type="CDD" id="cd06170">
    <property type="entry name" value="LuxR_C_like"/>
    <property type="match status" value="1"/>
</dbReference>
<dbReference type="PANTHER" id="PTHR43214">
    <property type="entry name" value="TWO-COMPONENT RESPONSE REGULATOR"/>
    <property type="match status" value="1"/>
</dbReference>
<keyword evidence="1 3" id="KW-0238">DNA-binding</keyword>